<feature type="domain" description="KIB1-4 beta-propeller" evidence="2">
    <location>
        <begin position="201"/>
        <end position="376"/>
    </location>
</feature>
<dbReference type="EMBL" id="JACGCM010000427">
    <property type="protein sequence ID" value="KAF6172503.1"/>
    <property type="molecule type" value="Genomic_DNA"/>
</dbReference>
<comment type="caution">
    <text evidence="3">The sequence shown here is derived from an EMBL/GenBank/DDBJ whole genome shotgun (WGS) entry which is preliminary data.</text>
</comment>
<dbReference type="AlphaFoldDB" id="A0A7J7NZI2"/>
<proteinExistence type="predicted"/>
<evidence type="ECO:0000259" key="2">
    <source>
        <dbReference type="Pfam" id="PF03478"/>
    </source>
</evidence>
<reference evidence="3 4" key="1">
    <citation type="journal article" date="2020" name="IScience">
        <title>Genome Sequencing of the Endangered Kingdonia uniflora (Circaeasteraceae, Ranunculales) Reveals Potential Mechanisms of Evolutionary Specialization.</title>
        <authorList>
            <person name="Sun Y."/>
            <person name="Deng T."/>
            <person name="Zhang A."/>
            <person name="Moore M.J."/>
            <person name="Landis J.B."/>
            <person name="Lin N."/>
            <person name="Zhang H."/>
            <person name="Zhang X."/>
            <person name="Huang J."/>
            <person name="Zhang X."/>
            <person name="Sun H."/>
            <person name="Wang H."/>
        </authorList>
    </citation>
    <scope>NUCLEOTIDE SEQUENCE [LARGE SCALE GENOMIC DNA]</scope>
    <source>
        <strain evidence="3">TB1705</strain>
        <tissue evidence="3">Leaf</tissue>
    </source>
</reference>
<evidence type="ECO:0000256" key="1">
    <source>
        <dbReference type="SAM" id="MobiDB-lite"/>
    </source>
</evidence>
<gene>
    <name evidence="3" type="ORF">GIB67_007016</name>
</gene>
<dbReference type="PANTHER" id="PTHR33110">
    <property type="entry name" value="F-BOX/KELCH-REPEAT PROTEIN-RELATED"/>
    <property type="match status" value="1"/>
</dbReference>
<feature type="region of interest" description="Disordered" evidence="1">
    <location>
        <begin position="119"/>
        <end position="146"/>
    </location>
</feature>
<dbReference type="OrthoDB" id="1863935at2759"/>
<keyword evidence="4" id="KW-1185">Reference proteome</keyword>
<dbReference type="Proteomes" id="UP000541444">
    <property type="component" value="Unassembled WGS sequence"/>
</dbReference>
<accession>A0A7J7NZI2</accession>
<evidence type="ECO:0000313" key="4">
    <source>
        <dbReference type="Proteomes" id="UP000541444"/>
    </source>
</evidence>
<feature type="compositionally biased region" description="Basic and acidic residues" evidence="1">
    <location>
        <begin position="119"/>
        <end position="133"/>
    </location>
</feature>
<dbReference type="Pfam" id="PF03478">
    <property type="entry name" value="Beta-prop_KIB1-4"/>
    <property type="match status" value="1"/>
</dbReference>
<sequence>MAGNGKWSELPSEILQVIGLRLLAIGTIVDYVRFGAVCKPWHFVFFEKPKHLPPQIPWNKITYWGTRDYKSFSCFYSLVDDKYYLQEKKVPWPPGVFDSFFKEDSEGWDLKTEGALDSVSKDEECEGSERKSAMDSVSEQESEELVGECTMDSVSEESEESEGKCSMDLVSKEEIGVLEGKIASANPSPVSGDIGDRYYGQIYKAVITSHPTLDNGGDSCVIMAIVSYDQDKRSGQLAYCKPGGSNWTAIQKHECDYESVTYCNGRFYALDTSKKLISFDIGSSEMEEIDVPKSCQRGMLYIIESFGELLLLSTIIAFHFKFAVYKLDQSSKNWSEVKSLGDRTIFFRPENSISVVSSNHPFLRRDCFYAMNYDSHVRCSIFNLSDGSSKFLRVDAEHDLSINNLLWITPSLW</sequence>
<name>A0A7J7NZI2_9MAGN</name>
<evidence type="ECO:0000313" key="3">
    <source>
        <dbReference type="EMBL" id="KAF6172503.1"/>
    </source>
</evidence>
<dbReference type="InterPro" id="IPR005174">
    <property type="entry name" value="KIB1-4_b-propeller"/>
</dbReference>
<organism evidence="3 4">
    <name type="scientific">Kingdonia uniflora</name>
    <dbReference type="NCBI Taxonomy" id="39325"/>
    <lineage>
        <taxon>Eukaryota</taxon>
        <taxon>Viridiplantae</taxon>
        <taxon>Streptophyta</taxon>
        <taxon>Embryophyta</taxon>
        <taxon>Tracheophyta</taxon>
        <taxon>Spermatophyta</taxon>
        <taxon>Magnoliopsida</taxon>
        <taxon>Ranunculales</taxon>
        <taxon>Circaeasteraceae</taxon>
        <taxon>Kingdonia</taxon>
    </lineage>
</organism>
<protein>
    <recommendedName>
        <fullName evidence="2">KIB1-4 beta-propeller domain-containing protein</fullName>
    </recommendedName>
</protein>